<sequence length="182" mass="20290">MAQSAPSSWTGYLPLVPLRIRSALKTDLGCSAAELVYGYALCLPREFLAFTSAPSSQSGSYVKTLRDCIRSLRLTPLRHNSHRQVFIDKALDDVTHVFVWRMAHEPPLQRPYDGPFRMLRQSSKFFTIDRQGVWHTLSLSLLKKAHIDEDADVPGPSKHRPTNAASAIDAEPATTVMSANEV</sequence>
<dbReference type="PANTHER" id="PTHR38681:SF1">
    <property type="entry name" value="RETROVIRUS-RELATED POL POLYPROTEIN FROM TRANSPOSON 412-LIKE PROTEIN"/>
    <property type="match status" value="1"/>
</dbReference>
<evidence type="ECO:0000313" key="3">
    <source>
        <dbReference type="Proteomes" id="UP000747542"/>
    </source>
</evidence>
<comment type="caution">
    <text evidence="2">The sequence shown here is derived from an EMBL/GenBank/DDBJ whole genome shotgun (WGS) entry which is preliminary data.</text>
</comment>
<keyword evidence="3" id="KW-1185">Reference proteome</keyword>
<dbReference type="PANTHER" id="PTHR38681">
    <property type="entry name" value="RETROVIRUS-RELATED POL POLYPROTEIN FROM TRANSPOSON 412-LIKE PROTEIN-RELATED"/>
    <property type="match status" value="1"/>
</dbReference>
<dbReference type="Proteomes" id="UP000747542">
    <property type="component" value="Unassembled WGS sequence"/>
</dbReference>
<reference evidence="2" key="1">
    <citation type="journal article" date="2021" name="Sci. Adv.">
        <title>The American lobster genome reveals insights on longevity, neural, and immune adaptations.</title>
        <authorList>
            <person name="Polinski J.M."/>
            <person name="Zimin A.V."/>
            <person name="Clark K.F."/>
            <person name="Kohn A.B."/>
            <person name="Sadowski N."/>
            <person name="Timp W."/>
            <person name="Ptitsyn A."/>
            <person name="Khanna P."/>
            <person name="Romanova D.Y."/>
            <person name="Williams P."/>
            <person name="Greenwood S.J."/>
            <person name="Moroz L.L."/>
            <person name="Walt D.R."/>
            <person name="Bodnar A.G."/>
        </authorList>
    </citation>
    <scope>NUCLEOTIDE SEQUENCE</scope>
    <source>
        <strain evidence="2">GMGI-L3</strain>
    </source>
</reference>
<name>A0A8J5K3R8_HOMAM</name>
<proteinExistence type="predicted"/>
<dbReference type="EMBL" id="JAHLQT010021855">
    <property type="protein sequence ID" value="KAG7166934.1"/>
    <property type="molecule type" value="Genomic_DNA"/>
</dbReference>
<evidence type="ECO:0000313" key="2">
    <source>
        <dbReference type="EMBL" id="KAG7166934.1"/>
    </source>
</evidence>
<organism evidence="2 3">
    <name type="scientific">Homarus americanus</name>
    <name type="common">American lobster</name>
    <dbReference type="NCBI Taxonomy" id="6706"/>
    <lineage>
        <taxon>Eukaryota</taxon>
        <taxon>Metazoa</taxon>
        <taxon>Ecdysozoa</taxon>
        <taxon>Arthropoda</taxon>
        <taxon>Crustacea</taxon>
        <taxon>Multicrustacea</taxon>
        <taxon>Malacostraca</taxon>
        <taxon>Eumalacostraca</taxon>
        <taxon>Eucarida</taxon>
        <taxon>Decapoda</taxon>
        <taxon>Pleocyemata</taxon>
        <taxon>Astacidea</taxon>
        <taxon>Nephropoidea</taxon>
        <taxon>Nephropidae</taxon>
        <taxon>Homarus</taxon>
    </lineage>
</organism>
<gene>
    <name evidence="2" type="ORF">Hamer_G024290</name>
</gene>
<protein>
    <submittedName>
        <fullName evidence="2">Uncharacterized protein</fullName>
    </submittedName>
</protein>
<evidence type="ECO:0000256" key="1">
    <source>
        <dbReference type="SAM" id="MobiDB-lite"/>
    </source>
</evidence>
<feature type="region of interest" description="Disordered" evidence="1">
    <location>
        <begin position="150"/>
        <end position="182"/>
    </location>
</feature>
<accession>A0A8J5K3R8</accession>
<dbReference type="AlphaFoldDB" id="A0A8J5K3R8"/>